<dbReference type="SUPFAM" id="SSF53098">
    <property type="entry name" value="Ribonuclease H-like"/>
    <property type="match status" value="1"/>
</dbReference>
<evidence type="ECO:0000313" key="2">
    <source>
        <dbReference type="Proteomes" id="UP001187471"/>
    </source>
</evidence>
<organism evidence="1 2">
    <name type="scientific">Escallonia rubra</name>
    <dbReference type="NCBI Taxonomy" id="112253"/>
    <lineage>
        <taxon>Eukaryota</taxon>
        <taxon>Viridiplantae</taxon>
        <taxon>Streptophyta</taxon>
        <taxon>Embryophyta</taxon>
        <taxon>Tracheophyta</taxon>
        <taxon>Spermatophyta</taxon>
        <taxon>Magnoliopsida</taxon>
        <taxon>eudicotyledons</taxon>
        <taxon>Gunneridae</taxon>
        <taxon>Pentapetalae</taxon>
        <taxon>asterids</taxon>
        <taxon>campanulids</taxon>
        <taxon>Escalloniales</taxon>
        <taxon>Escalloniaceae</taxon>
        <taxon>Escallonia</taxon>
    </lineage>
</organism>
<dbReference type="Proteomes" id="UP001187471">
    <property type="component" value="Unassembled WGS sequence"/>
</dbReference>
<protein>
    <recommendedName>
        <fullName evidence="3">Integrase catalytic domain-containing protein</fullName>
    </recommendedName>
</protein>
<dbReference type="EMBL" id="JAVXUO010001905">
    <property type="protein sequence ID" value="KAK2978064.1"/>
    <property type="molecule type" value="Genomic_DNA"/>
</dbReference>
<accession>A0AA88QW13</accession>
<dbReference type="GO" id="GO:0003676">
    <property type="term" value="F:nucleic acid binding"/>
    <property type="evidence" value="ECO:0007669"/>
    <property type="project" value="InterPro"/>
</dbReference>
<dbReference type="AlphaFoldDB" id="A0AA88QW13"/>
<dbReference type="Gene3D" id="3.30.420.10">
    <property type="entry name" value="Ribonuclease H-like superfamily/Ribonuclease H"/>
    <property type="match status" value="1"/>
</dbReference>
<dbReference type="PANTHER" id="PTHR42648">
    <property type="entry name" value="TRANSPOSASE, PUTATIVE-RELATED"/>
    <property type="match status" value="1"/>
</dbReference>
<dbReference type="InterPro" id="IPR039537">
    <property type="entry name" value="Retrotran_Ty1/copia-like"/>
</dbReference>
<gene>
    <name evidence="1" type="ORF">RJ640_015702</name>
</gene>
<evidence type="ECO:0000313" key="1">
    <source>
        <dbReference type="EMBL" id="KAK2978064.1"/>
    </source>
</evidence>
<reference evidence="1" key="1">
    <citation type="submission" date="2022-12" db="EMBL/GenBank/DDBJ databases">
        <title>Draft genome assemblies for two species of Escallonia (Escalloniales).</title>
        <authorList>
            <person name="Chanderbali A."/>
            <person name="Dervinis C."/>
            <person name="Anghel I."/>
            <person name="Soltis D."/>
            <person name="Soltis P."/>
            <person name="Zapata F."/>
        </authorList>
    </citation>
    <scope>NUCLEOTIDE SEQUENCE</scope>
    <source>
        <strain evidence="1">UCBG92.1500</strain>
        <tissue evidence="1">Leaf</tissue>
    </source>
</reference>
<sequence>MESKSGSIFWGDGKEKNSERLELVHLDVCGPTTIKSLGGNLYFVSFIDDASRKTWIYAFSQKSDVYHTFKKWKALVENETWNKIKCLKSQNRGKYRYGGIVKRTPQKNGLAERMKRTIMGRARGMRIHVDLPLQFWVAAADTAEYLIDRSPAKCSKWWYS</sequence>
<comment type="caution">
    <text evidence="1">The sequence shown here is derived from an EMBL/GenBank/DDBJ whole genome shotgun (WGS) entry which is preliminary data.</text>
</comment>
<dbReference type="InterPro" id="IPR012337">
    <property type="entry name" value="RNaseH-like_sf"/>
</dbReference>
<keyword evidence="2" id="KW-1185">Reference proteome</keyword>
<dbReference type="PANTHER" id="PTHR42648:SF28">
    <property type="entry name" value="TRANSPOSON-ENCODED PROTEIN WITH RIBONUCLEASE H-LIKE AND RETROVIRUS ZINC FINGER-LIKE DOMAINS"/>
    <property type="match status" value="1"/>
</dbReference>
<evidence type="ECO:0008006" key="3">
    <source>
        <dbReference type="Google" id="ProtNLM"/>
    </source>
</evidence>
<dbReference type="InterPro" id="IPR036397">
    <property type="entry name" value="RNaseH_sf"/>
</dbReference>
<proteinExistence type="predicted"/>
<name>A0AA88QW13_9ASTE</name>